<feature type="region of interest" description="Disordered" evidence="1">
    <location>
        <begin position="27"/>
        <end position="166"/>
    </location>
</feature>
<evidence type="ECO:0000256" key="1">
    <source>
        <dbReference type="SAM" id="MobiDB-lite"/>
    </source>
</evidence>
<comment type="caution">
    <text evidence="4">The sequence shown here is derived from an EMBL/GenBank/DDBJ whole genome shotgun (WGS) entry which is preliminary data.</text>
</comment>
<feature type="compositionally biased region" description="Pro residues" evidence="1">
    <location>
        <begin position="78"/>
        <end position="90"/>
    </location>
</feature>
<dbReference type="EMBL" id="WTYE01000001">
    <property type="protein sequence ID" value="MXP31669.1"/>
    <property type="molecule type" value="Genomic_DNA"/>
</dbReference>
<keyword evidence="5" id="KW-1185">Reference proteome</keyword>
<feature type="signal peptide" evidence="3">
    <location>
        <begin position="1"/>
        <end position="20"/>
    </location>
</feature>
<sequence>MKLHLALPLLAIALVLPASAQAQSARDFQLPPAPTPSATPEVQGPVDDSGVVPIAPRAIPTDEPTPSPAAPATQPAPILTPAPSPTPGRTPPASATTAAPTTRQATPSAADRAANEPSVTPAPAATSSASPTEPTSTQGPTSALPTAIPADPSAQSGPAAPDEPLQSSESDWSWLLWIAGLIVVIAGATFFWRRRSGIASAAPDLAPPAFSPRPTPSPAMSVIDDLRIEAEAVRVSRSVMNAMVAYRLVVTNRGGVPVSDLVVGGDLTSAHSKAPIDQQVADPHKPLPQIHTIDRIAPGQRQVVSGEIRLPLNQVRLIHQGKVPVYIPLLRITLSGEGLETRAHTYVVGKQPAETGGRLRPFRLDTPPQSFGDVVARPVG</sequence>
<gene>
    <name evidence="4" type="ORF">GRI94_07515</name>
</gene>
<dbReference type="RefSeq" id="WP_160779088.1">
    <property type="nucleotide sequence ID" value="NZ_BAAAZF010000001.1"/>
</dbReference>
<keyword evidence="2" id="KW-0812">Transmembrane</keyword>
<dbReference type="Proteomes" id="UP000446786">
    <property type="component" value="Unassembled WGS sequence"/>
</dbReference>
<keyword evidence="2" id="KW-0472">Membrane</keyword>
<evidence type="ECO:0008006" key="6">
    <source>
        <dbReference type="Google" id="ProtNLM"/>
    </source>
</evidence>
<keyword evidence="3" id="KW-0732">Signal</keyword>
<protein>
    <recommendedName>
        <fullName evidence="6">LPXTG cell wall anchor domain-containing protein</fullName>
    </recommendedName>
</protein>
<feature type="chain" id="PRO_5032921764" description="LPXTG cell wall anchor domain-containing protein" evidence="3">
    <location>
        <begin position="21"/>
        <end position="380"/>
    </location>
</feature>
<feature type="transmembrane region" description="Helical" evidence="2">
    <location>
        <begin position="172"/>
        <end position="192"/>
    </location>
</feature>
<name>A0A845AQD6_9SPHN</name>
<evidence type="ECO:0000313" key="4">
    <source>
        <dbReference type="EMBL" id="MXP31669.1"/>
    </source>
</evidence>
<accession>A0A845AQD6</accession>
<evidence type="ECO:0000256" key="3">
    <source>
        <dbReference type="SAM" id="SignalP"/>
    </source>
</evidence>
<organism evidence="4 5">
    <name type="scientific">Parerythrobacter jejuensis</name>
    <dbReference type="NCBI Taxonomy" id="795812"/>
    <lineage>
        <taxon>Bacteria</taxon>
        <taxon>Pseudomonadati</taxon>
        <taxon>Pseudomonadota</taxon>
        <taxon>Alphaproteobacteria</taxon>
        <taxon>Sphingomonadales</taxon>
        <taxon>Erythrobacteraceae</taxon>
        <taxon>Parerythrobacter</taxon>
    </lineage>
</organism>
<dbReference type="OrthoDB" id="7499632at2"/>
<evidence type="ECO:0000313" key="5">
    <source>
        <dbReference type="Proteomes" id="UP000446786"/>
    </source>
</evidence>
<feature type="compositionally biased region" description="Low complexity" evidence="1">
    <location>
        <begin position="91"/>
        <end position="110"/>
    </location>
</feature>
<dbReference type="AlphaFoldDB" id="A0A845AQD6"/>
<proteinExistence type="predicted"/>
<evidence type="ECO:0000256" key="2">
    <source>
        <dbReference type="SAM" id="Phobius"/>
    </source>
</evidence>
<reference evidence="4 5" key="1">
    <citation type="submission" date="2019-12" db="EMBL/GenBank/DDBJ databases">
        <title>Genomic-based taxomic classification of the family Erythrobacteraceae.</title>
        <authorList>
            <person name="Xu L."/>
        </authorList>
    </citation>
    <scope>NUCLEOTIDE SEQUENCE [LARGE SCALE GENOMIC DNA]</scope>
    <source>
        <strain evidence="4 5">JCM 16677</strain>
    </source>
</reference>
<keyword evidence="2" id="KW-1133">Transmembrane helix</keyword>
<feature type="compositionally biased region" description="Low complexity" evidence="1">
    <location>
        <begin position="117"/>
        <end position="137"/>
    </location>
</feature>